<sequence>MFNLTTLISKMFARACTRQPNRHIKARQDKEQHNEPRKMNAMHAMNKLMLTQARLLNLRHSGRYEDWLGGGRVWKLEQELIFVDLAFDNCLHVLQQSLRLEHPCLEEMVAVCNDLPDEISVVLELLEEADQIGKQLSDKVILRVSQAVVELEHVSGVMRDTRDTLSKVQEQRQREKREVSLDDKVWWI</sequence>
<name>A0AAV9NBF6_9EURO</name>
<evidence type="ECO:0000313" key="2">
    <source>
        <dbReference type="Proteomes" id="UP001358417"/>
    </source>
</evidence>
<dbReference type="AlphaFoldDB" id="A0AAV9NBF6"/>
<dbReference type="EMBL" id="JAVRRD010000012">
    <property type="protein sequence ID" value="KAK5053061.1"/>
    <property type="molecule type" value="Genomic_DNA"/>
</dbReference>
<keyword evidence="2" id="KW-1185">Reference proteome</keyword>
<proteinExistence type="predicted"/>
<organism evidence="1 2">
    <name type="scientific">Exophiala bonariae</name>
    <dbReference type="NCBI Taxonomy" id="1690606"/>
    <lineage>
        <taxon>Eukaryota</taxon>
        <taxon>Fungi</taxon>
        <taxon>Dikarya</taxon>
        <taxon>Ascomycota</taxon>
        <taxon>Pezizomycotina</taxon>
        <taxon>Eurotiomycetes</taxon>
        <taxon>Chaetothyriomycetidae</taxon>
        <taxon>Chaetothyriales</taxon>
        <taxon>Herpotrichiellaceae</taxon>
        <taxon>Exophiala</taxon>
    </lineage>
</organism>
<dbReference type="RefSeq" id="XP_064706503.1">
    <property type="nucleotide sequence ID" value="XM_064845649.1"/>
</dbReference>
<dbReference type="GeneID" id="89970247"/>
<protein>
    <submittedName>
        <fullName evidence="1">Uncharacterized protein</fullName>
    </submittedName>
</protein>
<evidence type="ECO:0000313" key="1">
    <source>
        <dbReference type="EMBL" id="KAK5053061.1"/>
    </source>
</evidence>
<reference evidence="1 2" key="1">
    <citation type="submission" date="2023-08" db="EMBL/GenBank/DDBJ databases">
        <title>Black Yeasts Isolated from many extreme environments.</title>
        <authorList>
            <person name="Coleine C."/>
            <person name="Stajich J.E."/>
            <person name="Selbmann L."/>
        </authorList>
    </citation>
    <scope>NUCLEOTIDE SEQUENCE [LARGE SCALE GENOMIC DNA]</scope>
    <source>
        <strain evidence="1 2">CCFEE 5792</strain>
    </source>
</reference>
<gene>
    <name evidence="1" type="ORF">LTR84_002035</name>
</gene>
<dbReference type="Proteomes" id="UP001358417">
    <property type="component" value="Unassembled WGS sequence"/>
</dbReference>
<accession>A0AAV9NBF6</accession>
<comment type="caution">
    <text evidence="1">The sequence shown here is derived from an EMBL/GenBank/DDBJ whole genome shotgun (WGS) entry which is preliminary data.</text>
</comment>